<sequence length="269" mass="30732">MGLKQKYKRILDQTVTERMLLYGASAWALSVSHRLEKKLSSIQRIFFLYITGSYRTTPTAALQTIPGIKSLHLKAQQEAIFITVTRLRKEIEFEGLSYQPTDYEEKIRSLTIHPSLFNIINQISTTQPYKEDNRFMFFTDGSKTEMGTGYPYCAFENSIKVLECKAKLEKFHTVFQAELMGLNEAIIRASQGNEITKIWTDSLSSVMAVLDPHAPHQLVRDIQSLLTQNRNILVRWIKAHAGYRGNEEADTLARKAITEGVVMKALNPR</sequence>
<evidence type="ECO:0000259" key="1">
    <source>
        <dbReference type="PROSITE" id="PS50879"/>
    </source>
</evidence>
<protein>
    <recommendedName>
        <fullName evidence="1">RNase H type-1 domain-containing protein</fullName>
    </recommendedName>
</protein>
<dbReference type="InterPro" id="IPR012337">
    <property type="entry name" value="RNaseH-like_sf"/>
</dbReference>
<dbReference type="PROSITE" id="PS50879">
    <property type="entry name" value="RNASE_H_1"/>
    <property type="match status" value="1"/>
</dbReference>
<evidence type="ECO:0000313" key="2">
    <source>
        <dbReference type="EMBL" id="GBM34709.1"/>
    </source>
</evidence>
<dbReference type="SUPFAM" id="SSF53098">
    <property type="entry name" value="Ribonuclease H-like"/>
    <property type="match status" value="1"/>
</dbReference>
<dbReference type="EMBL" id="BGPR01000767">
    <property type="protein sequence ID" value="GBM34709.1"/>
    <property type="molecule type" value="Genomic_DNA"/>
</dbReference>
<gene>
    <name evidence="2" type="ORF">AVEN_191856_1</name>
</gene>
<evidence type="ECO:0000313" key="3">
    <source>
        <dbReference type="Proteomes" id="UP000499080"/>
    </source>
</evidence>
<dbReference type="GO" id="GO:0004523">
    <property type="term" value="F:RNA-DNA hybrid ribonuclease activity"/>
    <property type="evidence" value="ECO:0007669"/>
    <property type="project" value="InterPro"/>
</dbReference>
<dbReference type="CDD" id="cd09276">
    <property type="entry name" value="Rnase_HI_RT_non_LTR"/>
    <property type="match status" value="1"/>
</dbReference>
<dbReference type="Proteomes" id="UP000499080">
    <property type="component" value="Unassembled WGS sequence"/>
</dbReference>
<dbReference type="InterPro" id="IPR002156">
    <property type="entry name" value="RNaseH_domain"/>
</dbReference>
<dbReference type="Pfam" id="PF00075">
    <property type="entry name" value="RNase_H"/>
    <property type="match status" value="1"/>
</dbReference>
<dbReference type="Gene3D" id="3.30.420.10">
    <property type="entry name" value="Ribonuclease H-like superfamily/Ribonuclease H"/>
    <property type="match status" value="1"/>
</dbReference>
<dbReference type="GO" id="GO:0003676">
    <property type="term" value="F:nucleic acid binding"/>
    <property type="evidence" value="ECO:0007669"/>
    <property type="project" value="InterPro"/>
</dbReference>
<feature type="domain" description="RNase H type-1" evidence="1">
    <location>
        <begin position="131"/>
        <end position="258"/>
    </location>
</feature>
<name>A0A4Y2F2G8_ARAVE</name>
<proteinExistence type="predicted"/>
<comment type="caution">
    <text evidence="2">The sequence shown here is derived from an EMBL/GenBank/DDBJ whole genome shotgun (WGS) entry which is preliminary data.</text>
</comment>
<dbReference type="AlphaFoldDB" id="A0A4Y2F2G8"/>
<dbReference type="InterPro" id="IPR036397">
    <property type="entry name" value="RNaseH_sf"/>
</dbReference>
<accession>A0A4Y2F2G8</accession>
<dbReference type="OrthoDB" id="6437652at2759"/>
<keyword evidence="3" id="KW-1185">Reference proteome</keyword>
<organism evidence="2 3">
    <name type="scientific">Araneus ventricosus</name>
    <name type="common">Orbweaver spider</name>
    <name type="synonym">Epeira ventricosa</name>
    <dbReference type="NCBI Taxonomy" id="182803"/>
    <lineage>
        <taxon>Eukaryota</taxon>
        <taxon>Metazoa</taxon>
        <taxon>Ecdysozoa</taxon>
        <taxon>Arthropoda</taxon>
        <taxon>Chelicerata</taxon>
        <taxon>Arachnida</taxon>
        <taxon>Araneae</taxon>
        <taxon>Araneomorphae</taxon>
        <taxon>Entelegynae</taxon>
        <taxon>Araneoidea</taxon>
        <taxon>Araneidae</taxon>
        <taxon>Araneus</taxon>
    </lineage>
</organism>
<reference evidence="2 3" key="1">
    <citation type="journal article" date="2019" name="Sci. Rep.">
        <title>Orb-weaving spider Araneus ventricosus genome elucidates the spidroin gene catalogue.</title>
        <authorList>
            <person name="Kono N."/>
            <person name="Nakamura H."/>
            <person name="Ohtoshi R."/>
            <person name="Moran D.A.P."/>
            <person name="Shinohara A."/>
            <person name="Yoshida Y."/>
            <person name="Fujiwara M."/>
            <person name="Mori M."/>
            <person name="Tomita M."/>
            <person name="Arakawa K."/>
        </authorList>
    </citation>
    <scope>NUCLEOTIDE SEQUENCE [LARGE SCALE GENOMIC DNA]</scope>
</reference>